<organism evidence="3 4">
    <name type="scientific">Streptomyces noboritoensis</name>
    <dbReference type="NCBI Taxonomy" id="67337"/>
    <lineage>
        <taxon>Bacteria</taxon>
        <taxon>Bacillati</taxon>
        <taxon>Actinomycetota</taxon>
        <taxon>Actinomycetes</taxon>
        <taxon>Kitasatosporales</taxon>
        <taxon>Streptomycetaceae</taxon>
        <taxon>Streptomyces</taxon>
    </lineage>
</organism>
<evidence type="ECO:0008006" key="5">
    <source>
        <dbReference type="Google" id="ProtNLM"/>
    </source>
</evidence>
<proteinExistence type="predicted"/>
<keyword evidence="4" id="KW-1185">Reference proteome</keyword>
<dbReference type="EMBL" id="JBHMQV010000009">
    <property type="protein sequence ID" value="MFC0844778.1"/>
    <property type="molecule type" value="Genomic_DNA"/>
</dbReference>
<feature type="transmembrane region" description="Helical" evidence="1">
    <location>
        <begin position="128"/>
        <end position="153"/>
    </location>
</feature>
<keyword evidence="1" id="KW-0812">Transmembrane</keyword>
<evidence type="ECO:0000313" key="4">
    <source>
        <dbReference type="Proteomes" id="UP001589887"/>
    </source>
</evidence>
<dbReference type="EMBL" id="JBHMQV010000002">
    <property type="protein sequence ID" value="MFC0843214.1"/>
    <property type="molecule type" value="Genomic_DNA"/>
</dbReference>
<feature type="transmembrane region" description="Helical" evidence="1">
    <location>
        <begin position="12"/>
        <end position="31"/>
    </location>
</feature>
<keyword evidence="1" id="KW-0472">Membrane</keyword>
<protein>
    <recommendedName>
        <fullName evidence="5">Integral membrane protein</fullName>
    </recommendedName>
</protein>
<name>A0ABV6TH85_9ACTN</name>
<sequence length="159" mass="16524">MTRIRAEKQAGRAGVCFVIGVLVLGGLFLPVTGNHPKGWGIAYALGTPVSVELSGSCDIRSVRTNSKVGKAIAKCEGARWTLDGATRTGTLHSYGSDISGNRGAAPAFTGEARAFRGQAYGRPRGLEFVIGFAAAAVPAICLVGCIVFMAAAWRALRKA</sequence>
<dbReference type="Proteomes" id="UP001589887">
    <property type="component" value="Unassembled WGS sequence"/>
</dbReference>
<dbReference type="RefSeq" id="WP_394317031.1">
    <property type="nucleotide sequence ID" value="NZ_JBHMQV010000002.1"/>
</dbReference>
<comment type="caution">
    <text evidence="3">The sequence shown here is derived from an EMBL/GenBank/DDBJ whole genome shotgun (WGS) entry which is preliminary data.</text>
</comment>
<evidence type="ECO:0000313" key="3">
    <source>
        <dbReference type="EMBL" id="MFC0844778.1"/>
    </source>
</evidence>
<keyword evidence="1" id="KW-1133">Transmembrane helix</keyword>
<gene>
    <name evidence="2" type="ORF">ACFH04_05575</name>
    <name evidence="3" type="ORF">ACFH04_13820</name>
</gene>
<reference evidence="3 4" key="1">
    <citation type="submission" date="2024-09" db="EMBL/GenBank/DDBJ databases">
        <authorList>
            <person name="Sun Q."/>
            <person name="Mori K."/>
        </authorList>
    </citation>
    <scope>NUCLEOTIDE SEQUENCE [LARGE SCALE GENOMIC DNA]</scope>
    <source>
        <strain evidence="3 4">JCM 4557</strain>
    </source>
</reference>
<evidence type="ECO:0000256" key="1">
    <source>
        <dbReference type="SAM" id="Phobius"/>
    </source>
</evidence>
<accession>A0ABV6TH85</accession>
<evidence type="ECO:0000313" key="2">
    <source>
        <dbReference type="EMBL" id="MFC0843214.1"/>
    </source>
</evidence>